<dbReference type="SMART" id="SM00065">
    <property type="entry name" value="GAF"/>
    <property type="match status" value="1"/>
</dbReference>
<dbReference type="SUPFAM" id="SSF55781">
    <property type="entry name" value="GAF domain-like"/>
    <property type="match status" value="1"/>
</dbReference>
<dbReference type="InterPro" id="IPR003018">
    <property type="entry name" value="GAF"/>
</dbReference>
<feature type="transmembrane region" description="Helical" evidence="2">
    <location>
        <begin position="12"/>
        <end position="33"/>
    </location>
</feature>
<evidence type="ECO:0000313" key="5">
    <source>
        <dbReference type="Proteomes" id="UP000559010"/>
    </source>
</evidence>
<protein>
    <submittedName>
        <fullName evidence="4">GAF domain-containing protein</fullName>
    </submittedName>
</protein>
<proteinExistence type="predicted"/>
<keyword evidence="2" id="KW-1133">Transmembrane helix</keyword>
<feature type="transmembrane region" description="Helical" evidence="2">
    <location>
        <begin position="149"/>
        <end position="169"/>
    </location>
</feature>
<gene>
    <name evidence="4" type="ORF">HH304_07500</name>
</gene>
<accession>A0A848J1Q1</accession>
<feature type="transmembrane region" description="Helical" evidence="2">
    <location>
        <begin position="116"/>
        <end position="133"/>
    </location>
</feature>
<evidence type="ECO:0000256" key="1">
    <source>
        <dbReference type="SAM" id="Coils"/>
    </source>
</evidence>
<dbReference type="Proteomes" id="UP000559010">
    <property type="component" value="Unassembled WGS sequence"/>
</dbReference>
<reference evidence="4 5" key="1">
    <citation type="submission" date="2020-04" db="EMBL/GenBank/DDBJ databases">
        <title>Flammeovirgaceae bacterium KN852 isolated from deep sea.</title>
        <authorList>
            <person name="Zhang D.-C."/>
        </authorList>
    </citation>
    <scope>NUCLEOTIDE SEQUENCE [LARGE SCALE GENOMIC DNA]</scope>
    <source>
        <strain evidence="4 5">KN852</strain>
    </source>
</reference>
<comment type="caution">
    <text evidence="4">The sequence shown here is derived from an EMBL/GenBank/DDBJ whole genome shotgun (WGS) entry which is preliminary data.</text>
</comment>
<dbReference type="AlphaFoldDB" id="A0A848J1Q1"/>
<evidence type="ECO:0000259" key="3">
    <source>
        <dbReference type="SMART" id="SM00065"/>
    </source>
</evidence>
<organism evidence="4 5">
    <name type="scientific">Marinigracilibium pacificum</name>
    <dbReference type="NCBI Taxonomy" id="2729599"/>
    <lineage>
        <taxon>Bacteria</taxon>
        <taxon>Pseudomonadati</taxon>
        <taxon>Bacteroidota</taxon>
        <taxon>Cytophagia</taxon>
        <taxon>Cytophagales</taxon>
        <taxon>Flammeovirgaceae</taxon>
        <taxon>Marinigracilibium</taxon>
    </lineage>
</organism>
<feature type="coiled-coil region" evidence="1">
    <location>
        <begin position="408"/>
        <end position="446"/>
    </location>
</feature>
<feature type="domain" description="GAF" evidence="3">
    <location>
        <begin position="262"/>
        <end position="413"/>
    </location>
</feature>
<keyword evidence="5" id="KW-1185">Reference proteome</keyword>
<dbReference type="Pfam" id="PF01590">
    <property type="entry name" value="GAF"/>
    <property type="match status" value="1"/>
</dbReference>
<keyword evidence="2" id="KW-0472">Membrane</keyword>
<name>A0A848J1Q1_9BACT</name>
<dbReference type="InterPro" id="IPR029016">
    <property type="entry name" value="GAF-like_dom_sf"/>
</dbReference>
<feature type="transmembrane region" description="Helical" evidence="2">
    <location>
        <begin position="92"/>
        <end position="109"/>
    </location>
</feature>
<evidence type="ECO:0000313" key="4">
    <source>
        <dbReference type="EMBL" id="NMM48239.1"/>
    </source>
</evidence>
<dbReference type="EMBL" id="JABBNU010000004">
    <property type="protein sequence ID" value="NMM48239.1"/>
    <property type="molecule type" value="Genomic_DNA"/>
</dbReference>
<dbReference type="RefSeq" id="WP_169679749.1">
    <property type="nucleotide sequence ID" value="NZ_JABBNU010000004.1"/>
</dbReference>
<keyword evidence="2" id="KW-0812">Transmembrane</keyword>
<feature type="transmembrane region" description="Helical" evidence="2">
    <location>
        <begin position="69"/>
        <end position="86"/>
    </location>
</feature>
<feature type="transmembrane region" description="Helical" evidence="2">
    <location>
        <begin position="39"/>
        <end position="57"/>
    </location>
</feature>
<sequence>MKSEITYIEYGFLNKLMILTIVVLGTFISFGILNIHDHNVLLVLPIFVLNIAGLVFLKKGDLVEIKNKYVGGYLGLLFFVVIGMILINGKAFSPYLPWIIVPAFLSFLLGGRKISVTFLVLTIGFILVLMIYSRNEIIQGNYSVVMTEWHIVSVFALLITTILPMYWFFSKLVNQKDTIFSQYTLLQEKSKQIEFQNLVIDEQLNKINIQNVNLHDKHIDLEAAKEMLNFQIKKMSETKARVERYTRTLLNISKNEAVHNGNVQKLWSIIAKTIRRNLNVDRVSFWIYSISEKKLTSLYLYEGDDTESFEQVEIYEKDFPEYFNALKEKEIITVDDVMNDEITISMVEPYMMVNGVKSMLDAPFIVNDNLGGVICCEHKSHHIWEPEEQFFINAVSDLMSVAYKAKQRNEYQKELLKKQSEIEKLNSQLEEKVRQRTIELEELNEQLMDYAFLNSHVIRGPVCRVVGLNNILSLSEDDTEKRFLIAQIIDTVKEIDDVTHQASTILSNGSVSEFLDQKRKPQY</sequence>
<dbReference type="Gene3D" id="3.30.450.40">
    <property type="match status" value="1"/>
</dbReference>
<keyword evidence="1" id="KW-0175">Coiled coil</keyword>
<evidence type="ECO:0000256" key="2">
    <source>
        <dbReference type="SAM" id="Phobius"/>
    </source>
</evidence>